<evidence type="ECO:0000256" key="1">
    <source>
        <dbReference type="SAM" id="MobiDB-lite"/>
    </source>
</evidence>
<keyword evidence="2" id="KW-0812">Transmembrane</keyword>
<dbReference type="EnsemblMetazoa" id="ACUA000048-RA">
    <property type="protein sequence ID" value="ACUA000048-PA"/>
    <property type="gene ID" value="ACUA000048"/>
</dbReference>
<sequence length="202" mass="21184">MEVKDRTMLHAHHDVPVAQPAPGRCCAPAPLPFLLAVAPPKPGGGPRVADGFTIGVLQTSTTGVLPPATLLPADELSDQTDLPAIGLLPPVPPATEVSDVVLKLQAEDVRFRPPPSAAMGDVFSVTDAPPTPPPPPPPNSSESLAVAMESGERATLPGLNLLHQHAELLVGGLCSGRCRQLLLLLLLVSLWLLVWSTTTTWR</sequence>
<proteinExistence type="predicted"/>
<reference evidence="3" key="2">
    <citation type="submission" date="2020-05" db="UniProtKB">
        <authorList>
            <consortium name="EnsemblMetazoa"/>
        </authorList>
    </citation>
    <scope>IDENTIFICATION</scope>
    <source>
        <strain evidence="3">A-37</strain>
    </source>
</reference>
<accession>A0A182LRC4</accession>
<evidence type="ECO:0000313" key="4">
    <source>
        <dbReference type="Proteomes" id="UP000075883"/>
    </source>
</evidence>
<dbReference type="Proteomes" id="UP000075883">
    <property type="component" value="Unassembled WGS sequence"/>
</dbReference>
<keyword evidence="2" id="KW-1133">Transmembrane helix</keyword>
<name>A0A182LRC4_9DIPT</name>
<dbReference type="AlphaFoldDB" id="A0A182LRC4"/>
<organism evidence="3 4">
    <name type="scientific">Anopheles culicifacies</name>
    <dbReference type="NCBI Taxonomy" id="139723"/>
    <lineage>
        <taxon>Eukaryota</taxon>
        <taxon>Metazoa</taxon>
        <taxon>Ecdysozoa</taxon>
        <taxon>Arthropoda</taxon>
        <taxon>Hexapoda</taxon>
        <taxon>Insecta</taxon>
        <taxon>Pterygota</taxon>
        <taxon>Neoptera</taxon>
        <taxon>Endopterygota</taxon>
        <taxon>Diptera</taxon>
        <taxon>Nematocera</taxon>
        <taxon>Culicoidea</taxon>
        <taxon>Culicidae</taxon>
        <taxon>Anophelinae</taxon>
        <taxon>Anopheles</taxon>
        <taxon>culicifacies species complex</taxon>
    </lineage>
</organism>
<feature type="region of interest" description="Disordered" evidence="1">
    <location>
        <begin position="113"/>
        <end position="143"/>
    </location>
</feature>
<protein>
    <submittedName>
        <fullName evidence="3">Uncharacterized protein</fullName>
    </submittedName>
</protein>
<evidence type="ECO:0000313" key="3">
    <source>
        <dbReference type="EnsemblMetazoa" id="ACUA000048-PA"/>
    </source>
</evidence>
<keyword evidence="4" id="KW-1185">Reference proteome</keyword>
<feature type="compositionally biased region" description="Pro residues" evidence="1">
    <location>
        <begin position="129"/>
        <end position="139"/>
    </location>
</feature>
<dbReference type="EMBL" id="AXCM01003151">
    <property type="status" value="NOT_ANNOTATED_CDS"/>
    <property type="molecule type" value="Genomic_DNA"/>
</dbReference>
<feature type="transmembrane region" description="Helical" evidence="2">
    <location>
        <begin position="181"/>
        <end position="201"/>
    </location>
</feature>
<keyword evidence="2" id="KW-0472">Membrane</keyword>
<dbReference type="VEuPathDB" id="VectorBase:ACUA000048"/>
<evidence type="ECO:0000256" key="2">
    <source>
        <dbReference type="SAM" id="Phobius"/>
    </source>
</evidence>
<reference evidence="4" key="1">
    <citation type="submission" date="2013-09" db="EMBL/GenBank/DDBJ databases">
        <title>The Genome Sequence of Anopheles culicifacies species A.</title>
        <authorList>
            <consortium name="The Broad Institute Genomics Platform"/>
            <person name="Neafsey D.E."/>
            <person name="Besansky N."/>
            <person name="Howell P."/>
            <person name="Walton C."/>
            <person name="Young S.K."/>
            <person name="Zeng Q."/>
            <person name="Gargeya S."/>
            <person name="Fitzgerald M."/>
            <person name="Haas B."/>
            <person name="Abouelleil A."/>
            <person name="Allen A.W."/>
            <person name="Alvarado L."/>
            <person name="Arachchi H.M."/>
            <person name="Berlin A.M."/>
            <person name="Chapman S.B."/>
            <person name="Gainer-Dewar J."/>
            <person name="Goldberg J."/>
            <person name="Griggs A."/>
            <person name="Gujja S."/>
            <person name="Hansen M."/>
            <person name="Howarth C."/>
            <person name="Imamovic A."/>
            <person name="Ireland A."/>
            <person name="Larimer J."/>
            <person name="McCowan C."/>
            <person name="Murphy C."/>
            <person name="Pearson M."/>
            <person name="Poon T.W."/>
            <person name="Priest M."/>
            <person name="Roberts A."/>
            <person name="Saif S."/>
            <person name="Shea T."/>
            <person name="Sisk P."/>
            <person name="Sykes S."/>
            <person name="Wortman J."/>
            <person name="Nusbaum C."/>
            <person name="Birren B."/>
        </authorList>
    </citation>
    <scope>NUCLEOTIDE SEQUENCE [LARGE SCALE GENOMIC DNA]</scope>
    <source>
        <strain evidence="4">A-37</strain>
    </source>
</reference>